<evidence type="ECO:0000313" key="2">
    <source>
        <dbReference type="Proteomes" id="UP000199662"/>
    </source>
</evidence>
<sequence length="115" mass="13467">MEHLSIPKILLQECVERFYQDLDKTYQSQGLKKNNAGLYPAKDFHFSMEYINNQVDHGEDSYLFELAARGRQFDDINKAAEDVMQIIKKMDFSVAEALLFMKFLETLFLTSPVKY</sequence>
<proteinExistence type="predicted"/>
<dbReference type="STRING" id="84035.SAMN05660742_10687"/>
<dbReference type="Proteomes" id="UP000199662">
    <property type="component" value="Unassembled WGS sequence"/>
</dbReference>
<gene>
    <name evidence="1" type="ORF">SAMN05660742_10687</name>
</gene>
<reference evidence="2" key="1">
    <citation type="submission" date="2016-10" db="EMBL/GenBank/DDBJ databases">
        <authorList>
            <person name="Varghese N."/>
            <person name="Submissions S."/>
        </authorList>
    </citation>
    <scope>NUCLEOTIDE SEQUENCE [LARGE SCALE GENOMIC DNA]</scope>
    <source>
        <strain evidence="2">DSM 2179</strain>
    </source>
</reference>
<dbReference type="RefSeq" id="WP_091830664.1">
    <property type="nucleotide sequence ID" value="NZ_FNZK01000006.1"/>
</dbReference>
<dbReference type="AlphaFoldDB" id="A0A1H6YEC5"/>
<dbReference type="EMBL" id="FNZK01000006">
    <property type="protein sequence ID" value="SEJ35542.1"/>
    <property type="molecule type" value="Genomic_DNA"/>
</dbReference>
<keyword evidence="2" id="KW-1185">Reference proteome</keyword>
<protein>
    <submittedName>
        <fullName evidence="1">Uncharacterized protein</fullName>
    </submittedName>
</protein>
<accession>A0A1H6YEC5</accession>
<evidence type="ECO:0000313" key="1">
    <source>
        <dbReference type="EMBL" id="SEJ35542.1"/>
    </source>
</evidence>
<organism evidence="1 2">
    <name type="scientific">Propionispira arboris</name>
    <dbReference type="NCBI Taxonomy" id="84035"/>
    <lineage>
        <taxon>Bacteria</taxon>
        <taxon>Bacillati</taxon>
        <taxon>Bacillota</taxon>
        <taxon>Negativicutes</taxon>
        <taxon>Selenomonadales</taxon>
        <taxon>Selenomonadaceae</taxon>
        <taxon>Propionispira</taxon>
    </lineage>
</organism>
<name>A0A1H6YEC5_9FIRM</name>